<evidence type="ECO:0000313" key="3">
    <source>
        <dbReference type="EMBL" id="MBB4173104.1"/>
    </source>
</evidence>
<dbReference type="OrthoDB" id="6305173at2"/>
<dbReference type="InterPro" id="IPR001343">
    <property type="entry name" value="Hemolysn_Ca-bd"/>
</dbReference>
<dbReference type="Gene3D" id="2.150.10.10">
    <property type="entry name" value="Serralysin-like metalloprotease, C-terminal"/>
    <property type="match status" value="1"/>
</dbReference>
<dbReference type="EMBL" id="JACIFU010000001">
    <property type="protein sequence ID" value="MBB4173104.1"/>
    <property type="molecule type" value="Genomic_DNA"/>
</dbReference>
<evidence type="ECO:0000256" key="1">
    <source>
        <dbReference type="SAM" id="MobiDB-lite"/>
    </source>
</evidence>
<dbReference type="SUPFAM" id="SSF51120">
    <property type="entry name" value="beta-Roll"/>
    <property type="match status" value="1"/>
</dbReference>
<feature type="region of interest" description="Disordered" evidence="1">
    <location>
        <begin position="405"/>
        <end position="429"/>
    </location>
</feature>
<dbReference type="PRINTS" id="PR00313">
    <property type="entry name" value="CABNDNGRPT"/>
</dbReference>
<keyword evidence="4" id="KW-1185">Reference proteome</keyword>
<dbReference type="RefSeq" id="WP_025054820.1">
    <property type="nucleotide sequence ID" value="NZ_JACIFU010000001.1"/>
</dbReference>
<comment type="caution">
    <text evidence="3">The sequence shown here is derived from an EMBL/GenBank/DDBJ whole genome shotgun (WGS) entry which is preliminary data.</text>
</comment>
<dbReference type="InterPro" id="IPR011049">
    <property type="entry name" value="Serralysin-like_metalloprot_C"/>
</dbReference>
<reference evidence="3 4" key="1">
    <citation type="submission" date="2020-08" db="EMBL/GenBank/DDBJ databases">
        <title>Genomic Encyclopedia of Type Strains, Phase IV (KMG-IV): sequencing the most valuable type-strain genomes for metagenomic binning, comparative biology and taxonomic classification.</title>
        <authorList>
            <person name="Goeker M."/>
        </authorList>
    </citation>
    <scope>NUCLEOTIDE SEQUENCE [LARGE SCALE GENOMIC DNA]</scope>
    <source>
        <strain evidence="3 4">DSM 101015</strain>
    </source>
</reference>
<proteinExistence type="predicted"/>
<evidence type="ECO:0000313" key="4">
    <source>
        <dbReference type="Proteomes" id="UP000565745"/>
    </source>
</evidence>
<dbReference type="Gene3D" id="2.170.16.10">
    <property type="entry name" value="Hedgehog/Intein (Hint) domain"/>
    <property type="match status" value="1"/>
</dbReference>
<name>A0A7W6M623_9RHOB</name>
<dbReference type="InterPro" id="IPR028992">
    <property type="entry name" value="Hedgehog/Intein_dom"/>
</dbReference>
<dbReference type="GO" id="GO:0005509">
    <property type="term" value="F:calcium ion binding"/>
    <property type="evidence" value="ECO:0007669"/>
    <property type="project" value="InterPro"/>
</dbReference>
<dbReference type="InterPro" id="IPR018511">
    <property type="entry name" value="Hemolysin-typ_Ca-bd_CS"/>
</dbReference>
<dbReference type="Proteomes" id="UP000565745">
    <property type="component" value="Unassembled WGS sequence"/>
</dbReference>
<accession>A0A7W6M623</accession>
<gene>
    <name evidence="3" type="ORF">GGR93_000865</name>
</gene>
<sequence>MDVKIYQIDPLGVFGTTIGNSTVYNGPATADGTATITDITGGTNDGAFLEDTSVETATATTVLNGVSDTAGAPVYAEEVWTVLDATTGDSFQVVTFRVNSGPNTGYYTLSEVPLVVGRTYQVTAYDETPDVGAGDPAFSYTDYVESDGIVEGTAGDDTIDGSYTGDPGNDMVDQSFTPSTPSEFNWSDYADEQDLRGGVTQDTGGVNVQVTYSDVQTTEQFSAETSGGADSIYVAPGETFSTTSAGYLFAGGSPDPTTIAFDFGAVAGSGFENEVENVRFRISDIDGLVDGANNFQDIVTIRAYDADGNEIDVVITGGADHSVSGNTITAALSNLTPASANASALIEVAGPVARIEVLYENGGNSQQAIYFSDVEFDAVPEGTYDNTIDAGAGNDLIDGEYGDDSIEGGAGNDTITGGSGADTLSGGADDDTLNVSSGDTARGGDGDDTFLIDPNYLNGGSLDIVGGEGDETSGDVLDFNGQLLAGSVVLLSDNLAPGGKSGTATLLDGTTVTFSEIESIICFAERTMIDTPFGARAIEELRPGDLVLTKDRGPQPLRWIGQRSVAGTGAFAPIEFAPGTVGNSHTLRVSPQHRMLIEDYRASLYFGQDEVITAASFLVNGCGITQREVPTVTYFHLLFGQHELIRTAGAWSESYQPGEYSLPGLHPQTREELFTLFPELRSNPNGYGQAAREAIPRYQAQLLAA</sequence>
<organism evidence="3 4">
    <name type="scientific">Sulfitobacter noctilucicola</name>
    <dbReference type="NCBI Taxonomy" id="1342301"/>
    <lineage>
        <taxon>Bacteria</taxon>
        <taxon>Pseudomonadati</taxon>
        <taxon>Pseudomonadota</taxon>
        <taxon>Alphaproteobacteria</taxon>
        <taxon>Rhodobacterales</taxon>
        <taxon>Roseobacteraceae</taxon>
        <taxon>Sulfitobacter</taxon>
    </lineage>
</organism>
<dbReference type="AlphaFoldDB" id="A0A7W6M623"/>
<dbReference type="SUPFAM" id="SSF51294">
    <property type="entry name" value="Hedgehog/intein (Hint) domain"/>
    <property type="match status" value="1"/>
</dbReference>
<dbReference type="Pfam" id="PF00353">
    <property type="entry name" value="HemolysinCabind"/>
    <property type="match status" value="1"/>
</dbReference>
<dbReference type="PROSITE" id="PS00330">
    <property type="entry name" value="HEMOLYSIN_CALCIUM"/>
    <property type="match status" value="3"/>
</dbReference>
<protein>
    <recommendedName>
        <fullName evidence="2">Hedgehog/Intein (Hint) domain-containing protein</fullName>
    </recommendedName>
</protein>
<evidence type="ECO:0000259" key="2">
    <source>
        <dbReference type="Pfam" id="PF13403"/>
    </source>
</evidence>
<feature type="domain" description="Hedgehog/Intein (Hint)" evidence="2">
    <location>
        <begin position="521"/>
        <end position="658"/>
    </location>
</feature>
<dbReference type="Pfam" id="PF13403">
    <property type="entry name" value="Hint_2"/>
    <property type="match status" value="1"/>
</dbReference>
<dbReference type="InterPro" id="IPR036844">
    <property type="entry name" value="Hint_dom_sf"/>
</dbReference>